<comment type="caution">
    <text evidence="1">The sequence shown here is derived from an EMBL/GenBank/DDBJ whole genome shotgun (WGS) entry which is preliminary data.</text>
</comment>
<feature type="non-terminal residue" evidence="1">
    <location>
        <position position="1"/>
    </location>
</feature>
<accession>X0X980</accession>
<dbReference type="AlphaFoldDB" id="X0X980"/>
<name>X0X980_9ZZZZ</name>
<reference evidence="1" key="1">
    <citation type="journal article" date="2014" name="Front. Microbiol.">
        <title>High frequency of phylogenetically diverse reductive dehalogenase-homologous genes in deep subseafloor sedimentary metagenomes.</title>
        <authorList>
            <person name="Kawai M."/>
            <person name="Futagami T."/>
            <person name="Toyoda A."/>
            <person name="Takaki Y."/>
            <person name="Nishi S."/>
            <person name="Hori S."/>
            <person name="Arai W."/>
            <person name="Tsubouchi T."/>
            <person name="Morono Y."/>
            <person name="Uchiyama I."/>
            <person name="Ito T."/>
            <person name="Fujiyama A."/>
            <person name="Inagaki F."/>
            <person name="Takami H."/>
        </authorList>
    </citation>
    <scope>NUCLEOTIDE SEQUENCE</scope>
    <source>
        <strain evidence="1">Expedition CK06-06</strain>
    </source>
</reference>
<organism evidence="1">
    <name type="scientific">marine sediment metagenome</name>
    <dbReference type="NCBI Taxonomy" id="412755"/>
    <lineage>
        <taxon>unclassified sequences</taxon>
        <taxon>metagenomes</taxon>
        <taxon>ecological metagenomes</taxon>
    </lineage>
</organism>
<sequence>PAFGQAVMSGGARGVFAFSAQLSKNTYGVYVVDVDAMTVWVYEYLPQKGCLRLAAARTWRYDRYLENHNICDLPPEVVEQMVEDQRQYKLRSTEDQMP</sequence>
<evidence type="ECO:0000313" key="1">
    <source>
        <dbReference type="EMBL" id="GAG39769.1"/>
    </source>
</evidence>
<protein>
    <submittedName>
        <fullName evidence="1">Uncharacterized protein</fullName>
    </submittedName>
</protein>
<gene>
    <name evidence="1" type="ORF">S01H1_65788</name>
</gene>
<dbReference type="EMBL" id="BARS01043455">
    <property type="protein sequence ID" value="GAG39769.1"/>
    <property type="molecule type" value="Genomic_DNA"/>
</dbReference>
<proteinExistence type="predicted"/>